<feature type="compositionally biased region" description="Basic residues" evidence="1">
    <location>
        <begin position="1"/>
        <end position="12"/>
    </location>
</feature>
<evidence type="ECO:0000256" key="1">
    <source>
        <dbReference type="SAM" id="MobiDB-lite"/>
    </source>
</evidence>
<protein>
    <submittedName>
        <fullName evidence="2">Uncharacterized protein</fullName>
    </submittedName>
</protein>
<name>A0A6M3JTU4_9ZZZZ</name>
<organism evidence="2">
    <name type="scientific">viral metagenome</name>
    <dbReference type="NCBI Taxonomy" id="1070528"/>
    <lineage>
        <taxon>unclassified sequences</taxon>
        <taxon>metagenomes</taxon>
        <taxon>organismal metagenomes</taxon>
    </lineage>
</organism>
<reference evidence="2" key="1">
    <citation type="submission" date="2020-03" db="EMBL/GenBank/DDBJ databases">
        <title>The deep terrestrial virosphere.</title>
        <authorList>
            <person name="Holmfeldt K."/>
            <person name="Nilsson E."/>
            <person name="Simone D."/>
            <person name="Lopez-Fernandez M."/>
            <person name="Wu X."/>
            <person name="de Brujin I."/>
            <person name="Lundin D."/>
            <person name="Andersson A."/>
            <person name="Bertilsson S."/>
            <person name="Dopson M."/>
        </authorList>
    </citation>
    <scope>NUCLEOTIDE SEQUENCE</scope>
    <source>
        <strain evidence="2">MM415A02362</strain>
    </source>
</reference>
<gene>
    <name evidence="2" type="ORF">MM415A02362_0011</name>
</gene>
<dbReference type="AlphaFoldDB" id="A0A6M3JTU4"/>
<evidence type="ECO:0000313" key="2">
    <source>
        <dbReference type="EMBL" id="QJA73453.1"/>
    </source>
</evidence>
<feature type="compositionally biased region" description="Basic and acidic residues" evidence="1">
    <location>
        <begin position="29"/>
        <end position="51"/>
    </location>
</feature>
<feature type="region of interest" description="Disordered" evidence="1">
    <location>
        <begin position="1"/>
        <end position="51"/>
    </location>
</feature>
<sequence>MENKRKHPGRRVTIRDRRDHGYSSYIKVRLPDRRVVNRREGQRRDKTRKED</sequence>
<proteinExistence type="predicted"/>
<dbReference type="EMBL" id="MT142028">
    <property type="protein sequence ID" value="QJA73453.1"/>
    <property type="molecule type" value="Genomic_DNA"/>
</dbReference>
<accession>A0A6M3JTU4</accession>